<dbReference type="PANTHER" id="PTHR30349:SF64">
    <property type="entry name" value="PROPHAGE INTEGRASE INTD-RELATED"/>
    <property type="match status" value="1"/>
</dbReference>
<dbReference type="GO" id="GO:0003677">
    <property type="term" value="F:DNA binding"/>
    <property type="evidence" value="ECO:0007669"/>
    <property type="project" value="UniProtKB-UniRule"/>
</dbReference>
<dbReference type="EMBL" id="FNVA01000011">
    <property type="protein sequence ID" value="SEG72317.1"/>
    <property type="molecule type" value="Genomic_DNA"/>
</dbReference>
<reference evidence="8 9" key="1">
    <citation type="submission" date="2016-10" db="EMBL/GenBank/DDBJ databases">
        <authorList>
            <person name="de Groot N.N."/>
        </authorList>
    </citation>
    <scope>NUCLEOTIDE SEQUENCE [LARGE SCALE GENOMIC DNA]</scope>
    <source>
        <strain evidence="8 9">DSM 22489</strain>
    </source>
</reference>
<sequence length="400" mass="45486">MPRRTRYQQGSVQRSKRQKGPDVWVFRWREIGPDGTNLQRKAVIGTTITLPSEAAALKAANALRIDANQQTPRAVSCPSTIAELISHYRLKELTEDEQGRKAHSTRAGYECYLNGWILPRWGDHRLQQVKSVAVEEWLGSIQRARGTKAKIRNIMSALFSHAMRYEWTDKNPIKLVRQSAKRERIPDVLELHELQALLTKLAVRERTLVLLDAATGLRVSELLALKWDDIDFENLEIRVTESIWHQVMGVCKTEASARPVPMDSYMAEDLLRWRKTCLYPMESDWVFASPTMKGTQPYWPDNLMKRHIKPAAKAAGIHKNIGWHTFRHSFGTLLKANGEDVKTVQELLRHANSKITLDVYTQAVNSHKRAAQSKVVQMMVPGVGTNVGAKQKQVRTGTEA</sequence>
<comment type="similarity">
    <text evidence="1">Belongs to the 'phage' integrase family.</text>
</comment>
<evidence type="ECO:0000256" key="2">
    <source>
        <dbReference type="ARBA" id="ARBA00022908"/>
    </source>
</evidence>
<dbReference type="GO" id="GO:0015074">
    <property type="term" value="P:DNA integration"/>
    <property type="evidence" value="ECO:0007669"/>
    <property type="project" value="UniProtKB-KW"/>
</dbReference>
<feature type="domain" description="Tyr recombinase" evidence="6">
    <location>
        <begin position="184"/>
        <end position="373"/>
    </location>
</feature>
<dbReference type="InterPro" id="IPR044068">
    <property type="entry name" value="CB"/>
</dbReference>
<dbReference type="Pfam" id="PF00589">
    <property type="entry name" value="Phage_integrase"/>
    <property type="match status" value="1"/>
</dbReference>
<dbReference type="AlphaFoldDB" id="A0A1H6CHQ3"/>
<dbReference type="Gene3D" id="1.10.443.10">
    <property type="entry name" value="Intergrase catalytic core"/>
    <property type="match status" value="1"/>
</dbReference>
<dbReference type="InterPro" id="IPR050090">
    <property type="entry name" value="Tyrosine_recombinase_XerCD"/>
</dbReference>
<dbReference type="InterPro" id="IPR002104">
    <property type="entry name" value="Integrase_catalytic"/>
</dbReference>
<evidence type="ECO:0000259" key="6">
    <source>
        <dbReference type="PROSITE" id="PS51898"/>
    </source>
</evidence>
<proteinExistence type="inferred from homology"/>
<accession>A0A1H6CHQ3</accession>
<evidence type="ECO:0000313" key="9">
    <source>
        <dbReference type="Proteomes" id="UP000236728"/>
    </source>
</evidence>
<evidence type="ECO:0000256" key="1">
    <source>
        <dbReference type="ARBA" id="ARBA00008857"/>
    </source>
</evidence>
<gene>
    <name evidence="8" type="ORF">SAMN05421819_4563</name>
</gene>
<dbReference type="PROSITE" id="PS51898">
    <property type="entry name" value="TYR_RECOMBINASE"/>
    <property type="match status" value="1"/>
</dbReference>
<evidence type="ECO:0000256" key="5">
    <source>
        <dbReference type="PROSITE-ProRule" id="PRU01248"/>
    </source>
</evidence>
<keyword evidence="9" id="KW-1185">Reference proteome</keyword>
<dbReference type="Proteomes" id="UP000236728">
    <property type="component" value="Unassembled WGS sequence"/>
</dbReference>
<dbReference type="InterPro" id="IPR010998">
    <property type="entry name" value="Integrase_recombinase_N"/>
</dbReference>
<keyword evidence="2" id="KW-0229">DNA integration</keyword>
<evidence type="ECO:0000256" key="3">
    <source>
        <dbReference type="ARBA" id="ARBA00023125"/>
    </source>
</evidence>
<feature type="domain" description="Core-binding (CB)" evidence="7">
    <location>
        <begin position="75"/>
        <end position="163"/>
    </location>
</feature>
<evidence type="ECO:0000259" key="7">
    <source>
        <dbReference type="PROSITE" id="PS51900"/>
    </source>
</evidence>
<name>A0A1H6CHQ3_9BACT</name>
<dbReference type="InterPro" id="IPR013762">
    <property type="entry name" value="Integrase-like_cat_sf"/>
</dbReference>
<dbReference type="InterPro" id="IPR011010">
    <property type="entry name" value="DNA_brk_join_enz"/>
</dbReference>
<evidence type="ECO:0000256" key="4">
    <source>
        <dbReference type="ARBA" id="ARBA00023172"/>
    </source>
</evidence>
<keyword evidence="4" id="KW-0233">DNA recombination</keyword>
<dbReference type="PROSITE" id="PS51900">
    <property type="entry name" value="CB"/>
    <property type="match status" value="1"/>
</dbReference>
<keyword evidence="3 5" id="KW-0238">DNA-binding</keyword>
<dbReference type="Gene3D" id="1.10.150.130">
    <property type="match status" value="1"/>
</dbReference>
<dbReference type="GO" id="GO:0006310">
    <property type="term" value="P:DNA recombination"/>
    <property type="evidence" value="ECO:0007669"/>
    <property type="project" value="UniProtKB-KW"/>
</dbReference>
<dbReference type="CDD" id="cd01189">
    <property type="entry name" value="INT_ICEBs1_C_like"/>
    <property type="match status" value="1"/>
</dbReference>
<organism evidence="8 9">
    <name type="scientific">Bryocella elongata</name>
    <dbReference type="NCBI Taxonomy" id="863522"/>
    <lineage>
        <taxon>Bacteria</taxon>
        <taxon>Pseudomonadati</taxon>
        <taxon>Acidobacteriota</taxon>
        <taxon>Terriglobia</taxon>
        <taxon>Terriglobales</taxon>
        <taxon>Acidobacteriaceae</taxon>
        <taxon>Bryocella</taxon>
    </lineage>
</organism>
<dbReference type="PANTHER" id="PTHR30349">
    <property type="entry name" value="PHAGE INTEGRASE-RELATED"/>
    <property type="match status" value="1"/>
</dbReference>
<evidence type="ECO:0000313" key="8">
    <source>
        <dbReference type="EMBL" id="SEG72317.1"/>
    </source>
</evidence>
<dbReference type="SUPFAM" id="SSF56349">
    <property type="entry name" value="DNA breaking-rejoining enzymes"/>
    <property type="match status" value="1"/>
</dbReference>
<protein>
    <submittedName>
        <fullName evidence="8">Site-specific recombinase XerD</fullName>
    </submittedName>
</protein>